<dbReference type="InterPro" id="IPR020846">
    <property type="entry name" value="MFS_dom"/>
</dbReference>
<dbReference type="PANTHER" id="PTHR23501:SF154">
    <property type="entry name" value="MULTIDRUG-EFFLUX TRANSPORTER RV1634-RELATED"/>
    <property type="match status" value="1"/>
</dbReference>
<dbReference type="Pfam" id="PF07690">
    <property type="entry name" value="MFS_1"/>
    <property type="match status" value="1"/>
</dbReference>
<feature type="transmembrane region" description="Helical" evidence="5">
    <location>
        <begin position="340"/>
        <end position="359"/>
    </location>
</feature>
<dbReference type="SUPFAM" id="SSF103473">
    <property type="entry name" value="MFS general substrate transporter"/>
    <property type="match status" value="1"/>
</dbReference>
<dbReference type="PROSITE" id="PS50850">
    <property type="entry name" value="MFS"/>
    <property type="match status" value="1"/>
</dbReference>
<feature type="transmembrane region" description="Helical" evidence="5">
    <location>
        <begin position="181"/>
        <end position="200"/>
    </location>
</feature>
<evidence type="ECO:0000313" key="8">
    <source>
        <dbReference type="Proteomes" id="UP000548304"/>
    </source>
</evidence>
<protein>
    <submittedName>
        <fullName evidence="7">MFS family permease</fullName>
    </submittedName>
</protein>
<evidence type="ECO:0000256" key="1">
    <source>
        <dbReference type="ARBA" id="ARBA00004651"/>
    </source>
</evidence>
<keyword evidence="2 5" id="KW-0812">Transmembrane</keyword>
<feature type="domain" description="Major facilitator superfamily (MFS) profile" evidence="6">
    <location>
        <begin position="30"/>
        <end position="461"/>
    </location>
</feature>
<evidence type="ECO:0000259" key="6">
    <source>
        <dbReference type="PROSITE" id="PS50850"/>
    </source>
</evidence>
<feature type="transmembrane region" description="Helical" evidence="5">
    <location>
        <begin position="67"/>
        <end position="87"/>
    </location>
</feature>
<dbReference type="AlphaFoldDB" id="A0A852ZAN2"/>
<dbReference type="InterPro" id="IPR011701">
    <property type="entry name" value="MFS"/>
</dbReference>
<reference evidence="7 8" key="1">
    <citation type="submission" date="2020-07" db="EMBL/GenBank/DDBJ databases">
        <title>Genomic Encyclopedia of Type Strains, Phase III (KMG-III): the genomes of soil and plant-associated and newly described type strains.</title>
        <authorList>
            <person name="Whitman W."/>
        </authorList>
    </citation>
    <scope>NUCLEOTIDE SEQUENCE [LARGE SCALE GENOMIC DNA]</scope>
    <source>
        <strain evidence="7 8">CECT 8576</strain>
    </source>
</reference>
<sequence>MSASTDPRTTRKATRQCKKSSLWTPPYRSFTIGLLLVVTLVAFEAMGVATALPTIASELDGQRWYSWSFTLFMAASAVGTVLAGRLADHRGPALPLLLALPLFAAGLVLAGAAPNMPVLLVARALQGMGGGSVAVPLYVLIARVYPERDRPEAFGVMSAAWVVPSLLGPAVSGVVTEYLHWRWVFLGLAPLVLLGAVFLASTVLRSGSEREGAARERRGLVPAALGAGAGTIGINWAAQHPGAVSAVFGALAAVLLWRCFLVLLPAGTLRARPGVPMLVLARGLLAGVFFTAEAFVPLVLTVVHGYSPALAGIPLTLASLGWTLGAFLQSRWERISREGMIARGFLLVVAAVAGVGAIAPSWGPAWVVLLSWSLGGAGMGIAITSTAVGVLGRSEESERGFNSAALQISDMLGQALLIGLGGVLVNLLSSTGEPTVGVLVLTATLIVIGLTGARLVIRSGRTILDGR</sequence>
<comment type="subcellular location">
    <subcellularLocation>
        <location evidence="1">Cell membrane</location>
        <topology evidence="1">Multi-pass membrane protein</topology>
    </subcellularLocation>
</comment>
<evidence type="ECO:0000256" key="5">
    <source>
        <dbReference type="SAM" id="Phobius"/>
    </source>
</evidence>
<dbReference type="Gene3D" id="1.20.1250.20">
    <property type="entry name" value="MFS general substrate transporter like domains"/>
    <property type="match status" value="1"/>
</dbReference>
<dbReference type="Proteomes" id="UP000548304">
    <property type="component" value="Unassembled WGS sequence"/>
</dbReference>
<evidence type="ECO:0000256" key="4">
    <source>
        <dbReference type="ARBA" id="ARBA00023136"/>
    </source>
</evidence>
<dbReference type="PANTHER" id="PTHR23501">
    <property type="entry name" value="MAJOR FACILITATOR SUPERFAMILY"/>
    <property type="match status" value="1"/>
</dbReference>
<dbReference type="InterPro" id="IPR036259">
    <property type="entry name" value="MFS_trans_sf"/>
</dbReference>
<feature type="transmembrane region" description="Helical" evidence="5">
    <location>
        <begin position="153"/>
        <end position="175"/>
    </location>
</feature>
<dbReference type="RefSeq" id="WP_343075282.1">
    <property type="nucleotide sequence ID" value="NZ_JACBYW010000005.1"/>
</dbReference>
<feature type="transmembrane region" description="Helical" evidence="5">
    <location>
        <begin position="411"/>
        <end position="429"/>
    </location>
</feature>
<proteinExistence type="predicted"/>
<dbReference type="GO" id="GO:0005886">
    <property type="term" value="C:plasma membrane"/>
    <property type="evidence" value="ECO:0007669"/>
    <property type="project" value="UniProtKB-SubCell"/>
</dbReference>
<gene>
    <name evidence="7" type="ORF">FHR84_002965</name>
</gene>
<feature type="transmembrane region" description="Helical" evidence="5">
    <location>
        <begin position="309"/>
        <end position="328"/>
    </location>
</feature>
<dbReference type="EMBL" id="JACBYW010000005">
    <property type="protein sequence ID" value="NYH79627.1"/>
    <property type="molecule type" value="Genomic_DNA"/>
</dbReference>
<evidence type="ECO:0000256" key="2">
    <source>
        <dbReference type="ARBA" id="ARBA00022692"/>
    </source>
</evidence>
<feature type="transmembrane region" description="Helical" evidence="5">
    <location>
        <begin position="94"/>
        <end position="114"/>
    </location>
</feature>
<feature type="transmembrane region" description="Helical" evidence="5">
    <location>
        <begin position="244"/>
        <end position="267"/>
    </location>
</feature>
<feature type="transmembrane region" description="Helical" evidence="5">
    <location>
        <begin position="220"/>
        <end position="238"/>
    </location>
</feature>
<feature type="transmembrane region" description="Helical" evidence="5">
    <location>
        <begin position="120"/>
        <end position="141"/>
    </location>
</feature>
<feature type="transmembrane region" description="Helical" evidence="5">
    <location>
        <begin position="365"/>
        <end position="391"/>
    </location>
</feature>
<comment type="caution">
    <text evidence="7">The sequence shown here is derived from an EMBL/GenBank/DDBJ whole genome shotgun (WGS) entry which is preliminary data.</text>
</comment>
<feature type="transmembrane region" description="Helical" evidence="5">
    <location>
        <begin position="279"/>
        <end position="303"/>
    </location>
</feature>
<dbReference type="GO" id="GO:0022857">
    <property type="term" value="F:transmembrane transporter activity"/>
    <property type="evidence" value="ECO:0007669"/>
    <property type="project" value="InterPro"/>
</dbReference>
<accession>A0A852ZAN2</accession>
<evidence type="ECO:0000313" key="7">
    <source>
        <dbReference type="EMBL" id="NYH79627.1"/>
    </source>
</evidence>
<dbReference type="PRINTS" id="PR01036">
    <property type="entry name" value="TCRTETB"/>
</dbReference>
<keyword evidence="3 5" id="KW-1133">Transmembrane helix</keyword>
<organism evidence="7 8">
    <name type="scientific">Actinopolyspora biskrensis</name>
    <dbReference type="NCBI Taxonomy" id="1470178"/>
    <lineage>
        <taxon>Bacteria</taxon>
        <taxon>Bacillati</taxon>
        <taxon>Actinomycetota</taxon>
        <taxon>Actinomycetes</taxon>
        <taxon>Actinopolysporales</taxon>
        <taxon>Actinopolysporaceae</taxon>
        <taxon>Actinopolyspora</taxon>
    </lineage>
</organism>
<keyword evidence="8" id="KW-1185">Reference proteome</keyword>
<feature type="transmembrane region" description="Helical" evidence="5">
    <location>
        <begin position="435"/>
        <end position="457"/>
    </location>
</feature>
<evidence type="ECO:0000256" key="3">
    <source>
        <dbReference type="ARBA" id="ARBA00022989"/>
    </source>
</evidence>
<keyword evidence="4 5" id="KW-0472">Membrane</keyword>
<name>A0A852ZAN2_9ACTN</name>